<comment type="similarity">
    <text evidence="1">Belongs to the proteasome subunit p27 family.</text>
</comment>
<name>A0AAW0TKN7_SCYPA</name>
<dbReference type="Gene3D" id="6.10.140.1710">
    <property type="match status" value="1"/>
</dbReference>
<dbReference type="Pfam" id="PF17820">
    <property type="entry name" value="PDZ_6"/>
    <property type="match status" value="1"/>
</dbReference>
<proteinExistence type="inferred from homology"/>
<sequence length="299" mass="33191">MPVLHITSLLRPLGGQGCPPHALLLCSILWEDKLCQSLLEACRRLPSAASVVGTLYKNCLHRVLPVFNKTATILAIIPATCSAKRSFSAHRFICWDHVKMIFTRESMMGLMHEKEKVEQTLKEQWEVLKSNNVGLSEPLIDSEGYPRSDIDVYQVRHARHQIKCLQNDHTALLRRIEEGLAVMLNPSASSNLDPNGTNAPPPPQNFEPFTKVDHVMPGSPANMAGLQEGDLLIKFGSITTENFRNLTDVATVVQHSVNSAIQVCVQRGGDSVTLSLTPRQWSGRGLLGCNLLPYERLDR</sequence>
<dbReference type="FunFam" id="2.30.42.10:FF:000107">
    <property type="entry name" value="26S proteasome non-ATPase regulatory subunit 9"/>
    <property type="match status" value="1"/>
</dbReference>
<dbReference type="PANTHER" id="PTHR12651">
    <property type="entry name" value="26S PROTEASOME NON-ATPASE REGULATORY SUBUNIT 9"/>
    <property type="match status" value="1"/>
</dbReference>
<dbReference type="InterPro" id="IPR035269">
    <property type="entry name" value="PSMD9"/>
</dbReference>
<evidence type="ECO:0000313" key="6">
    <source>
        <dbReference type="EMBL" id="KAK8387806.1"/>
    </source>
</evidence>
<evidence type="ECO:0000259" key="5">
    <source>
        <dbReference type="SMART" id="SM00228"/>
    </source>
</evidence>
<evidence type="ECO:0000313" key="7">
    <source>
        <dbReference type="Proteomes" id="UP001487740"/>
    </source>
</evidence>
<evidence type="ECO:0000256" key="3">
    <source>
        <dbReference type="ARBA" id="ARBA00023186"/>
    </source>
</evidence>
<organism evidence="6 7">
    <name type="scientific">Scylla paramamosain</name>
    <name type="common">Mud crab</name>
    <dbReference type="NCBI Taxonomy" id="85552"/>
    <lineage>
        <taxon>Eukaryota</taxon>
        <taxon>Metazoa</taxon>
        <taxon>Ecdysozoa</taxon>
        <taxon>Arthropoda</taxon>
        <taxon>Crustacea</taxon>
        <taxon>Multicrustacea</taxon>
        <taxon>Malacostraca</taxon>
        <taxon>Eumalacostraca</taxon>
        <taxon>Eucarida</taxon>
        <taxon>Decapoda</taxon>
        <taxon>Pleocyemata</taxon>
        <taxon>Brachyura</taxon>
        <taxon>Eubrachyura</taxon>
        <taxon>Portunoidea</taxon>
        <taxon>Portunidae</taxon>
        <taxon>Portuninae</taxon>
        <taxon>Scylla</taxon>
    </lineage>
</organism>
<dbReference type="SUPFAM" id="SSF50156">
    <property type="entry name" value="PDZ domain-like"/>
    <property type="match status" value="1"/>
</dbReference>
<dbReference type="Gene3D" id="2.30.42.10">
    <property type="match status" value="1"/>
</dbReference>
<feature type="domain" description="PDZ" evidence="5">
    <location>
        <begin position="178"/>
        <end position="269"/>
    </location>
</feature>
<dbReference type="GO" id="GO:0070682">
    <property type="term" value="P:proteasome regulatory particle assembly"/>
    <property type="evidence" value="ECO:0007669"/>
    <property type="project" value="InterPro"/>
</dbReference>
<evidence type="ECO:0000256" key="4">
    <source>
        <dbReference type="ARBA" id="ARBA00030007"/>
    </source>
</evidence>
<reference evidence="6 7" key="1">
    <citation type="submission" date="2023-03" db="EMBL/GenBank/DDBJ databases">
        <title>High-quality genome of Scylla paramamosain provides insights in environmental adaptation.</title>
        <authorList>
            <person name="Zhang L."/>
        </authorList>
    </citation>
    <scope>NUCLEOTIDE SEQUENCE [LARGE SCALE GENOMIC DNA]</scope>
    <source>
        <strain evidence="6">LZ_2023a</strain>
        <tissue evidence="6">Muscle</tissue>
    </source>
</reference>
<dbReference type="GO" id="GO:0005737">
    <property type="term" value="C:cytoplasm"/>
    <property type="evidence" value="ECO:0007669"/>
    <property type="project" value="TreeGrafter"/>
</dbReference>
<dbReference type="SMART" id="SM00228">
    <property type="entry name" value="PDZ"/>
    <property type="match status" value="1"/>
</dbReference>
<dbReference type="Pfam" id="PF18265">
    <property type="entry name" value="Nas2_N"/>
    <property type="match status" value="1"/>
</dbReference>
<keyword evidence="3" id="KW-0143">Chaperone</keyword>
<dbReference type="InterPro" id="IPR040815">
    <property type="entry name" value="Nas2_N"/>
</dbReference>
<dbReference type="InterPro" id="IPR001478">
    <property type="entry name" value="PDZ"/>
</dbReference>
<dbReference type="PANTHER" id="PTHR12651:SF1">
    <property type="entry name" value="26S PROTEASOME NON-ATPASE REGULATORY SUBUNIT 9"/>
    <property type="match status" value="1"/>
</dbReference>
<dbReference type="Proteomes" id="UP001487740">
    <property type="component" value="Unassembled WGS sequence"/>
</dbReference>
<evidence type="ECO:0000256" key="2">
    <source>
        <dbReference type="ARBA" id="ARBA00014937"/>
    </source>
</evidence>
<keyword evidence="7" id="KW-1185">Reference proteome</keyword>
<accession>A0AAW0TKN7</accession>
<dbReference type="AlphaFoldDB" id="A0AAW0TKN7"/>
<dbReference type="InterPro" id="IPR036034">
    <property type="entry name" value="PDZ_sf"/>
</dbReference>
<protein>
    <recommendedName>
        <fullName evidence="2">26S proteasome non-ATPase regulatory subunit 9</fullName>
    </recommendedName>
    <alternativeName>
        <fullName evidence="4">26S proteasome regulatory subunit p27</fullName>
    </alternativeName>
</protein>
<dbReference type="GO" id="GO:0005634">
    <property type="term" value="C:nucleus"/>
    <property type="evidence" value="ECO:0007669"/>
    <property type="project" value="TreeGrafter"/>
</dbReference>
<comment type="caution">
    <text evidence="6">The sequence shown here is derived from an EMBL/GenBank/DDBJ whole genome shotgun (WGS) entry which is preliminary data.</text>
</comment>
<dbReference type="InterPro" id="IPR041489">
    <property type="entry name" value="PDZ_6"/>
</dbReference>
<evidence type="ECO:0000256" key="1">
    <source>
        <dbReference type="ARBA" id="ARBA00005256"/>
    </source>
</evidence>
<gene>
    <name evidence="6" type="ORF">O3P69_020018</name>
</gene>
<dbReference type="EMBL" id="JARAKH010000029">
    <property type="protein sequence ID" value="KAK8387806.1"/>
    <property type="molecule type" value="Genomic_DNA"/>
</dbReference>